<dbReference type="CDD" id="cd14792">
    <property type="entry name" value="GH27"/>
    <property type="match status" value="1"/>
</dbReference>
<keyword evidence="5 7" id="KW-0378">Hydrolase</keyword>
<evidence type="ECO:0000256" key="1">
    <source>
        <dbReference type="ARBA" id="ARBA00001255"/>
    </source>
</evidence>
<dbReference type="AlphaFoldDB" id="T2MGT6"/>
<comment type="catalytic activity">
    <reaction evidence="1">
        <text>Hydrolysis of terminal, non-reducing alpha-D-galactose residues in alpha-D-galactosides, including galactose oligosaccharides, galactomannans and galactolipids.</text>
        <dbReference type="EC" id="3.2.1.22"/>
    </reaction>
</comment>
<dbReference type="Gene3D" id="2.60.40.1180">
    <property type="entry name" value="Golgi alpha-mannosidase II"/>
    <property type="match status" value="1"/>
</dbReference>
<dbReference type="Gene3D" id="3.20.20.70">
    <property type="entry name" value="Aldolase class I"/>
    <property type="match status" value="1"/>
</dbReference>
<dbReference type="EC" id="3.2.1.-" evidence="7"/>
<proteinExistence type="evidence at transcript level"/>
<feature type="non-terminal residue" evidence="10">
    <location>
        <position position="1"/>
    </location>
</feature>
<sequence>SKMLYLLIISQIVGLYTLDNGLARTPPMGWLQWERFRCIIDCETYPDQCISENLFKRTADKLVSDGYAKLGYKYVNIDDCWPELQRDLDGNLVADKKRFPNGIKALADYIHNHGLKMGIYTDFGTLTCGGYPASIFHMQKDTQIFSNWGVDMVKLDGCYACESLYADGYKAFGWYMNQTERPMLYSCSWPAYIEKNKPYADIADHCNIWRNWDDIQDSWDSVLSIINYNGDHQDEIIPYVAPGKFNDIDMLLIGDYSLSESQSKVQFALWSILAAPLFISADLDTMKQWQKDILLNEEIIAVNQDVLGKMGRRVYKDNNQQNWVRYLDNNAAAVAIMSLRTDIPVYMEVTFSSINMKGPFHVRDLFLHEDLGVFNTSFKAIVDPVGVVMVKLTPMA</sequence>
<dbReference type="SUPFAM" id="SSF51445">
    <property type="entry name" value="(Trans)glycosidases"/>
    <property type="match status" value="1"/>
</dbReference>
<evidence type="ECO:0000256" key="7">
    <source>
        <dbReference type="RuleBase" id="RU361168"/>
    </source>
</evidence>
<dbReference type="OrthoDB" id="5795902at2759"/>
<dbReference type="GO" id="GO:0005737">
    <property type="term" value="C:cytoplasm"/>
    <property type="evidence" value="ECO:0007669"/>
    <property type="project" value="TreeGrafter"/>
</dbReference>
<protein>
    <recommendedName>
        <fullName evidence="3 7">Alpha-galactosidase</fullName>
        <ecNumber evidence="7">3.2.1.-</ecNumber>
    </recommendedName>
</protein>
<dbReference type="PRINTS" id="PR00740">
    <property type="entry name" value="GLHYDRLASE27"/>
</dbReference>
<evidence type="ECO:0000313" key="10">
    <source>
        <dbReference type="EMBL" id="CDG71319.1"/>
    </source>
</evidence>
<dbReference type="InterPro" id="IPR013780">
    <property type="entry name" value="Glyco_hydro_b"/>
</dbReference>
<keyword evidence="4 8" id="KW-0732">Signal</keyword>
<dbReference type="Pfam" id="PF17801">
    <property type="entry name" value="Melibiase_C"/>
    <property type="match status" value="1"/>
</dbReference>
<name>T2MGT6_HYDVU</name>
<evidence type="ECO:0000259" key="9">
    <source>
        <dbReference type="Pfam" id="PF17801"/>
    </source>
</evidence>
<feature type="domain" description="Alpha galactosidase C-terminal" evidence="9">
    <location>
        <begin position="318"/>
        <end position="392"/>
    </location>
</feature>
<dbReference type="InterPro" id="IPR002241">
    <property type="entry name" value="Glyco_hydro_27"/>
</dbReference>
<organism evidence="10">
    <name type="scientific">Hydra vulgaris</name>
    <name type="common">Hydra</name>
    <name type="synonym">Hydra attenuata</name>
    <dbReference type="NCBI Taxonomy" id="6087"/>
    <lineage>
        <taxon>Eukaryota</taxon>
        <taxon>Metazoa</taxon>
        <taxon>Cnidaria</taxon>
        <taxon>Hydrozoa</taxon>
        <taxon>Hydroidolina</taxon>
        <taxon>Anthoathecata</taxon>
        <taxon>Aplanulata</taxon>
        <taxon>Hydridae</taxon>
        <taxon>Hydra</taxon>
    </lineage>
</organism>
<keyword evidence="6 7" id="KW-0326">Glycosidase</keyword>
<evidence type="ECO:0000256" key="3">
    <source>
        <dbReference type="ARBA" id="ARBA00012755"/>
    </source>
</evidence>
<dbReference type="SUPFAM" id="SSF51011">
    <property type="entry name" value="Glycosyl hydrolase domain"/>
    <property type="match status" value="1"/>
</dbReference>
<dbReference type="GO" id="GO:0009311">
    <property type="term" value="P:oligosaccharide metabolic process"/>
    <property type="evidence" value="ECO:0007669"/>
    <property type="project" value="TreeGrafter"/>
</dbReference>
<dbReference type="PROSITE" id="PS00512">
    <property type="entry name" value="ALPHA_GALACTOSIDASE"/>
    <property type="match status" value="1"/>
</dbReference>
<dbReference type="InterPro" id="IPR017853">
    <property type="entry name" value="GH"/>
</dbReference>
<dbReference type="InterPro" id="IPR000111">
    <property type="entry name" value="Glyco_hydro_27/36_CS"/>
</dbReference>
<dbReference type="GO" id="GO:0004557">
    <property type="term" value="F:alpha-galactosidase activity"/>
    <property type="evidence" value="ECO:0007669"/>
    <property type="project" value="UniProtKB-EC"/>
</dbReference>
<gene>
    <name evidence="10" type="primary">NAGA</name>
</gene>
<evidence type="ECO:0000256" key="2">
    <source>
        <dbReference type="ARBA" id="ARBA00009743"/>
    </source>
</evidence>
<evidence type="ECO:0000256" key="5">
    <source>
        <dbReference type="ARBA" id="ARBA00022801"/>
    </source>
</evidence>
<accession>T2MGT6</accession>
<dbReference type="InterPro" id="IPR041233">
    <property type="entry name" value="Melibiase_C"/>
</dbReference>
<dbReference type="PANTHER" id="PTHR11452">
    <property type="entry name" value="ALPHA-GALACTOSIDASE/ALPHA-N-ACETYLGALACTOSAMINIDASE"/>
    <property type="match status" value="1"/>
</dbReference>
<comment type="similarity">
    <text evidence="2 7">Belongs to the glycosyl hydrolase 27 family.</text>
</comment>
<keyword evidence="7" id="KW-1015">Disulfide bond</keyword>
<evidence type="ECO:0000256" key="8">
    <source>
        <dbReference type="SAM" id="SignalP"/>
    </source>
</evidence>
<dbReference type="Pfam" id="PF16499">
    <property type="entry name" value="Melibiase_2"/>
    <property type="match status" value="1"/>
</dbReference>
<dbReference type="GO" id="GO:0016139">
    <property type="term" value="P:glycoside catabolic process"/>
    <property type="evidence" value="ECO:0007669"/>
    <property type="project" value="TreeGrafter"/>
</dbReference>
<feature type="chain" id="PRO_5004592056" description="Alpha-galactosidase" evidence="8">
    <location>
        <begin position="24"/>
        <end position="396"/>
    </location>
</feature>
<dbReference type="PANTHER" id="PTHR11452:SF83">
    <property type="entry name" value="ALPHA-GALACTOSIDASE"/>
    <property type="match status" value="1"/>
</dbReference>
<feature type="signal peptide" evidence="8">
    <location>
        <begin position="1"/>
        <end position="23"/>
    </location>
</feature>
<evidence type="ECO:0000256" key="6">
    <source>
        <dbReference type="ARBA" id="ARBA00023295"/>
    </source>
</evidence>
<comment type="subunit">
    <text evidence="7">Homodimer.</text>
</comment>
<dbReference type="EMBL" id="HAAD01005087">
    <property type="protein sequence ID" value="CDG71319.1"/>
    <property type="molecule type" value="mRNA"/>
</dbReference>
<dbReference type="InterPro" id="IPR013785">
    <property type="entry name" value="Aldolase_TIM"/>
</dbReference>
<reference evidence="10" key="1">
    <citation type="journal article" date="2013" name="Genome Biol. Evol.">
        <title>Punctuated emergences of genetic and phenotypic innovations in eumetazoan, bilaterian, euteleostome, and hominidae ancestors.</title>
        <authorList>
            <person name="Wenger Y."/>
            <person name="Galliot B."/>
        </authorList>
    </citation>
    <scope>NUCLEOTIDE SEQUENCE</scope>
    <source>
        <tissue evidence="10">Whole animals</tissue>
    </source>
</reference>
<evidence type="ECO:0000256" key="4">
    <source>
        <dbReference type="ARBA" id="ARBA00022729"/>
    </source>
</evidence>
<dbReference type="FunFam" id="3.20.20.70:FF:000197">
    <property type="entry name" value="Alpha-galactosidase"/>
    <property type="match status" value="1"/>
</dbReference>